<evidence type="ECO:0000313" key="8">
    <source>
        <dbReference type="EMBL" id="GAN80278.1"/>
    </source>
</evidence>
<evidence type="ECO:0000256" key="1">
    <source>
        <dbReference type="ARBA" id="ARBA00004651"/>
    </source>
</evidence>
<dbReference type="PANTHER" id="PTHR33567">
    <property type="entry name" value="CHROMATE ION TRANSPORTER (EUROFUNG)"/>
    <property type="match status" value="1"/>
</dbReference>
<keyword evidence="6 7" id="KW-0472">Membrane</keyword>
<accession>A0A0D6PGF2</accession>
<dbReference type="STRING" id="1120923.SAMN02746095_01624"/>
<evidence type="ECO:0000256" key="6">
    <source>
        <dbReference type="ARBA" id="ARBA00023136"/>
    </source>
</evidence>
<proteinExistence type="inferred from homology"/>
<feature type="transmembrane region" description="Helical" evidence="7">
    <location>
        <begin position="84"/>
        <end position="103"/>
    </location>
</feature>
<dbReference type="GO" id="GO:0005886">
    <property type="term" value="C:plasma membrane"/>
    <property type="evidence" value="ECO:0007669"/>
    <property type="project" value="UniProtKB-SubCell"/>
</dbReference>
<evidence type="ECO:0000256" key="7">
    <source>
        <dbReference type="SAM" id="Phobius"/>
    </source>
</evidence>
<dbReference type="Proteomes" id="UP000032668">
    <property type="component" value="Unassembled WGS sequence"/>
</dbReference>
<evidence type="ECO:0000313" key="9">
    <source>
        <dbReference type="Proteomes" id="UP000032668"/>
    </source>
</evidence>
<protein>
    <submittedName>
        <fullName evidence="8">Chromate transporter</fullName>
    </submittedName>
</protein>
<keyword evidence="9" id="KW-1185">Reference proteome</keyword>
<comment type="subcellular location">
    <subcellularLocation>
        <location evidence="1">Cell membrane</location>
        <topology evidence="1">Multi-pass membrane protein</topology>
    </subcellularLocation>
</comment>
<organism evidence="8 9">
    <name type="scientific">Acidocella aminolytica 101 = DSM 11237</name>
    <dbReference type="NCBI Taxonomy" id="1120923"/>
    <lineage>
        <taxon>Bacteria</taxon>
        <taxon>Pseudomonadati</taxon>
        <taxon>Pseudomonadota</taxon>
        <taxon>Alphaproteobacteria</taxon>
        <taxon>Acetobacterales</taxon>
        <taxon>Acidocellaceae</taxon>
        <taxon>Acidocella</taxon>
    </lineage>
</organism>
<comment type="caution">
    <text evidence="8">The sequence shown here is derived from an EMBL/GenBank/DDBJ whole genome shotgun (WGS) entry which is preliminary data.</text>
</comment>
<dbReference type="Pfam" id="PF02417">
    <property type="entry name" value="Chromate_transp"/>
    <property type="match status" value="1"/>
</dbReference>
<evidence type="ECO:0000256" key="3">
    <source>
        <dbReference type="ARBA" id="ARBA00022475"/>
    </source>
</evidence>
<dbReference type="InterPro" id="IPR003370">
    <property type="entry name" value="Chromate_transpt"/>
</dbReference>
<keyword evidence="5 7" id="KW-1133">Transmembrane helix</keyword>
<evidence type="ECO:0000256" key="4">
    <source>
        <dbReference type="ARBA" id="ARBA00022692"/>
    </source>
</evidence>
<keyword evidence="3" id="KW-1003">Cell membrane</keyword>
<dbReference type="EMBL" id="BANC01000041">
    <property type="protein sequence ID" value="GAN80278.1"/>
    <property type="molecule type" value="Genomic_DNA"/>
</dbReference>
<evidence type="ECO:0000256" key="5">
    <source>
        <dbReference type="ARBA" id="ARBA00022989"/>
    </source>
</evidence>
<sequence length="141" mass="15211">MQETQNALTVPRPVFEIFRLFLKLGLNCSGGPIVHIGYFRNEFITRRQWLNDQSYSDLVGLCQFLPGPASGQVGFSIVLMRGGLAAWAGFILPSAILLTLFAFRASPLTGPAGTGLLHGPKLTAVAIVAQAVWGMVRSLLP</sequence>
<reference evidence="8 9" key="1">
    <citation type="submission" date="2012-11" db="EMBL/GenBank/DDBJ databases">
        <title>Whole genome sequence of Acidocella aminolytica 101 = DSM 11237.</title>
        <authorList>
            <person name="Azuma Y."/>
            <person name="Higashiura N."/>
            <person name="Hirakawa H."/>
            <person name="Matsushita K."/>
        </authorList>
    </citation>
    <scope>NUCLEOTIDE SEQUENCE [LARGE SCALE GENOMIC DNA]</scope>
    <source>
        <strain evidence="9">101 / DSM 11237</strain>
    </source>
</reference>
<comment type="similarity">
    <text evidence="2">Belongs to the chromate ion transporter (CHR) (TC 2.A.51) family.</text>
</comment>
<dbReference type="PANTHER" id="PTHR33567:SF3">
    <property type="entry name" value="CHROMATE ION TRANSPORTER (EUROFUNG)"/>
    <property type="match status" value="1"/>
</dbReference>
<keyword evidence="4 7" id="KW-0812">Transmembrane</keyword>
<evidence type="ECO:0000256" key="2">
    <source>
        <dbReference type="ARBA" id="ARBA00005262"/>
    </source>
</evidence>
<name>A0A0D6PGF2_9PROT</name>
<gene>
    <name evidence="8" type="ORF">Aam_041_045</name>
</gene>
<dbReference type="AlphaFoldDB" id="A0A0D6PGF2"/>
<dbReference type="GO" id="GO:0015109">
    <property type="term" value="F:chromate transmembrane transporter activity"/>
    <property type="evidence" value="ECO:0007669"/>
    <property type="project" value="InterPro"/>
</dbReference>